<gene>
    <name evidence="3" type="ORF">EDC52_102292</name>
</gene>
<evidence type="ECO:0000256" key="1">
    <source>
        <dbReference type="SAM" id="SignalP"/>
    </source>
</evidence>
<keyword evidence="1" id="KW-0732">Signal</keyword>
<feature type="chain" id="PRO_5020185412" evidence="1">
    <location>
        <begin position="20"/>
        <end position="127"/>
    </location>
</feature>
<organism evidence="3 4">
    <name type="scientific">Biostraticola tofi</name>
    <dbReference type="NCBI Taxonomy" id="466109"/>
    <lineage>
        <taxon>Bacteria</taxon>
        <taxon>Pseudomonadati</taxon>
        <taxon>Pseudomonadota</taxon>
        <taxon>Gammaproteobacteria</taxon>
        <taxon>Enterobacterales</taxon>
        <taxon>Bruguierivoracaceae</taxon>
        <taxon>Biostraticola</taxon>
    </lineage>
</organism>
<keyword evidence="4" id="KW-1185">Reference proteome</keyword>
<evidence type="ECO:0000313" key="3">
    <source>
        <dbReference type="EMBL" id="TCV98969.1"/>
    </source>
</evidence>
<reference evidence="3 4" key="1">
    <citation type="submission" date="2019-03" db="EMBL/GenBank/DDBJ databases">
        <title>Genomic Encyclopedia of Type Strains, Phase IV (KMG-IV): sequencing the most valuable type-strain genomes for metagenomic binning, comparative biology and taxonomic classification.</title>
        <authorList>
            <person name="Goeker M."/>
        </authorList>
    </citation>
    <scope>NUCLEOTIDE SEQUENCE [LARGE SCALE GENOMIC DNA]</scope>
    <source>
        <strain evidence="3 4">DSM 19580</strain>
    </source>
</reference>
<proteinExistence type="predicted"/>
<evidence type="ECO:0000313" key="4">
    <source>
        <dbReference type="Proteomes" id="UP000295719"/>
    </source>
</evidence>
<dbReference type="PANTHER" id="PTHR39176">
    <property type="entry name" value="PERIPLASMIC PROTEIN-RELATED"/>
    <property type="match status" value="1"/>
</dbReference>
<feature type="signal peptide" evidence="1">
    <location>
        <begin position="1"/>
        <end position="19"/>
    </location>
</feature>
<dbReference type="PANTHER" id="PTHR39176:SF1">
    <property type="entry name" value="PERIPLASMIC PROTEIN"/>
    <property type="match status" value="1"/>
</dbReference>
<protein>
    <submittedName>
        <fullName evidence="3">Uncharacterized protein YecT (DUF1311 family)</fullName>
    </submittedName>
</protein>
<dbReference type="Pfam" id="PF07007">
    <property type="entry name" value="LprI"/>
    <property type="match status" value="1"/>
</dbReference>
<dbReference type="AlphaFoldDB" id="A0A4R3Z4Q9"/>
<dbReference type="EMBL" id="SMCR01000002">
    <property type="protein sequence ID" value="TCV98969.1"/>
    <property type="molecule type" value="Genomic_DNA"/>
</dbReference>
<accession>A0A4R3Z4Q9</accession>
<dbReference type="Gene3D" id="1.20.1270.180">
    <property type="match status" value="1"/>
</dbReference>
<dbReference type="Proteomes" id="UP000295719">
    <property type="component" value="Unassembled WGS sequence"/>
</dbReference>
<feature type="domain" description="Lysozyme inhibitor LprI-like N-terminal" evidence="2">
    <location>
        <begin position="22"/>
        <end position="112"/>
    </location>
</feature>
<evidence type="ECO:0000259" key="2">
    <source>
        <dbReference type="Pfam" id="PF07007"/>
    </source>
</evidence>
<sequence>MKIMMALSLMLFPLAQAVAADCGNAQTQSEINQCASADYKKADKELNNAYQKALKLTLGEQKNLLQSAQKKWISYRDADCKFQTYKSSDGTVSPMNTAICRQAKTEQRTKELQTMLNCPEGDVSCPL</sequence>
<dbReference type="InterPro" id="IPR009739">
    <property type="entry name" value="LprI-like_N"/>
</dbReference>
<comment type="caution">
    <text evidence="3">The sequence shown here is derived from an EMBL/GenBank/DDBJ whole genome shotgun (WGS) entry which is preliminary data.</text>
</comment>
<name>A0A4R3Z4Q9_9GAMM</name>